<evidence type="ECO:0000259" key="3">
    <source>
        <dbReference type="SMART" id="SM00460"/>
    </source>
</evidence>
<evidence type="ECO:0000256" key="1">
    <source>
        <dbReference type="SAM" id="MobiDB-lite"/>
    </source>
</evidence>
<gene>
    <name evidence="4" type="ORF">ADN00_18395</name>
</gene>
<keyword evidence="2" id="KW-1133">Transmembrane helix</keyword>
<dbReference type="SMART" id="SM00460">
    <property type="entry name" value="TGc"/>
    <property type="match status" value="1"/>
</dbReference>
<dbReference type="STRING" id="1134406.ADN00_18395"/>
<reference evidence="4 5" key="1">
    <citation type="submission" date="2015-07" db="EMBL/GenBank/DDBJ databases">
        <title>Genome sequence of Ornatilinea apprima DSM 23815.</title>
        <authorList>
            <person name="Hemp J."/>
            <person name="Ward L.M."/>
            <person name="Pace L.A."/>
            <person name="Fischer W.W."/>
        </authorList>
    </citation>
    <scope>NUCLEOTIDE SEQUENCE [LARGE SCALE GENOMIC DNA]</scope>
    <source>
        <strain evidence="4 5">P3M-1</strain>
    </source>
</reference>
<feature type="transmembrane region" description="Helical" evidence="2">
    <location>
        <begin position="626"/>
        <end position="647"/>
    </location>
</feature>
<name>A0A0P6WK37_9CHLR</name>
<dbReference type="Pfam" id="PF01841">
    <property type="entry name" value="Transglut_core"/>
    <property type="match status" value="1"/>
</dbReference>
<dbReference type="Gene3D" id="3.10.620.30">
    <property type="match status" value="1"/>
</dbReference>
<dbReference type="Pfam" id="PF11992">
    <property type="entry name" value="TgpA_N"/>
    <property type="match status" value="1"/>
</dbReference>
<dbReference type="InterPro" id="IPR002931">
    <property type="entry name" value="Transglutaminase-like"/>
</dbReference>
<dbReference type="Proteomes" id="UP000050417">
    <property type="component" value="Unassembled WGS sequence"/>
</dbReference>
<keyword evidence="2" id="KW-0812">Transmembrane</keyword>
<keyword evidence="2" id="KW-0472">Membrane</keyword>
<protein>
    <recommendedName>
        <fullName evidence="3">Transglutaminase-like domain-containing protein</fullName>
    </recommendedName>
</protein>
<feature type="region of interest" description="Disordered" evidence="1">
    <location>
        <begin position="575"/>
        <end position="605"/>
    </location>
</feature>
<evidence type="ECO:0000313" key="5">
    <source>
        <dbReference type="Proteomes" id="UP000050417"/>
    </source>
</evidence>
<feature type="transmembrane region" description="Helical" evidence="2">
    <location>
        <begin position="174"/>
        <end position="190"/>
    </location>
</feature>
<dbReference type="AlphaFoldDB" id="A0A0P6WK37"/>
<dbReference type="SUPFAM" id="SSF54001">
    <property type="entry name" value="Cysteine proteinases"/>
    <property type="match status" value="1"/>
</dbReference>
<dbReference type="PANTHER" id="PTHR42736:SF1">
    <property type="entry name" value="PROTEIN-GLUTAMINE GAMMA-GLUTAMYLTRANSFERASE"/>
    <property type="match status" value="1"/>
</dbReference>
<evidence type="ECO:0000313" key="4">
    <source>
        <dbReference type="EMBL" id="KPL70033.1"/>
    </source>
</evidence>
<feature type="transmembrane region" description="Helical" evidence="2">
    <location>
        <begin position="43"/>
        <end position="60"/>
    </location>
</feature>
<feature type="transmembrane region" description="Helical" evidence="2">
    <location>
        <begin position="67"/>
        <end position="88"/>
    </location>
</feature>
<sequence>MKNDHPRWWDLSTTLLLLLTIWVSVIRLTATHWADGLERVESLVLAGLLVGGLAGASRLRKTISTPLLLVLTPAALLLALMATLPGYLTLETRLTAVLARLWETLVLFWRNEAIQDPILFIASMGLAFWGISVLAGFSMLRNGQPWAAVLLAAVALALVDYYDPNLEHRERYHAVFLLAVLLLAARVNFLHSKREWARKHISVDTETGVGITRSALISALLLVTVAWNLPSLGNFLAETSETRAENARSWFGLKDRISNLVAGLQGSSMSVVDYYGNFLSLGTGNPLGDETVFRVQASESRAGGTRFYWRGNTYDHYEDGGWNNTLRMRRGIAPEDWPPAADAEPPARVIDFTYQAEVSGMRTIYLPASPDWLSIAAVVQGAGFDGQGFEVAGVQSADALKSGDTFQLQARVVSPSEVMLRQAGEEYPQWIRDRYLQMPDDIPQRVKDLAAQITAGLDTPYDQAKAITSFLRDEIEYRATIERPPAGQEAVDWFLFETQQGFCNYYATAEVLLLRSLGIPARLAVGYAQGANLQEAFAYRVRVMDTHAWPEVYFPGIGWIEFEPTSSQPALVRPTGATQEALPENFSSGLEGAETRRPERPDPEEDPMAVELIEETTPAPGFFETLWRRFGALLIIITLLAGLAVWARQRRAQGAEPIPVLVEGVLARRGWDVPEWLSRLSGWSKRSEIEKQYVSLGWLMWLMGKRAEAGQTPAERVAALQELLPAVSDDAALFLEIYHLAIYSPHSADLDKAAQAVRKVWTSGVRGRIKQWLGI</sequence>
<dbReference type="EMBL" id="LGCL01000045">
    <property type="protein sequence ID" value="KPL70033.1"/>
    <property type="molecule type" value="Genomic_DNA"/>
</dbReference>
<keyword evidence="5" id="KW-1185">Reference proteome</keyword>
<comment type="caution">
    <text evidence="4">The sequence shown here is derived from an EMBL/GenBank/DDBJ whole genome shotgun (WGS) entry which is preliminary data.</text>
</comment>
<feature type="transmembrane region" description="Helical" evidence="2">
    <location>
        <begin position="118"/>
        <end position="138"/>
    </location>
</feature>
<dbReference type="InterPro" id="IPR021878">
    <property type="entry name" value="TgpA_N"/>
</dbReference>
<feature type="transmembrane region" description="Helical" evidence="2">
    <location>
        <begin position="211"/>
        <end position="229"/>
    </location>
</feature>
<proteinExistence type="predicted"/>
<accession>A0A0P6WK37</accession>
<feature type="transmembrane region" description="Helical" evidence="2">
    <location>
        <begin position="145"/>
        <end position="162"/>
    </location>
</feature>
<organism evidence="4 5">
    <name type="scientific">Ornatilinea apprima</name>
    <dbReference type="NCBI Taxonomy" id="1134406"/>
    <lineage>
        <taxon>Bacteria</taxon>
        <taxon>Bacillati</taxon>
        <taxon>Chloroflexota</taxon>
        <taxon>Anaerolineae</taxon>
        <taxon>Anaerolineales</taxon>
        <taxon>Anaerolineaceae</taxon>
        <taxon>Ornatilinea</taxon>
    </lineage>
</organism>
<dbReference type="InterPro" id="IPR038765">
    <property type="entry name" value="Papain-like_cys_pep_sf"/>
</dbReference>
<dbReference type="PANTHER" id="PTHR42736">
    <property type="entry name" value="PROTEIN-GLUTAMINE GAMMA-GLUTAMYLTRANSFERASE"/>
    <property type="match status" value="1"/>
</dbReference>
<feature type="domain" description="Transglutaminase-like" evidence="3">
    <location>
        <begin position="495"/>
        <end position="566"/>
    </location>
</feature>
<dbReference type="InterPro" id="IPR052901">
    <property type="entry name" value="Bact_TGase-like"/>
</dbReference>
<evidence type="ECO:0000256" key="2">
    <source>
        <dbReference type="SAM" id="Phobius"/>
    </source>
</evidence>